<dbReference type="VEuPathDB" id="VectorBase:AMAM009610"/>
<protein>
    <submittedName>
        <fullName evidence="2">Uncharacterized protein</fullName>
    </submittedName>
</protein>
<organism evidence="2 3">
    <name type="scientific">Anopheles maculatus</name>
    <dbReference type="NCBI Taxonomy" id="74869"/>
    <lineage>
        <taxon>Eukaryota</taxon>
        <taxon>Metazoa</taxon>
        <taxon>Ecdysozoa</taxon>
        <taxon>Arthropoda</taxon>
        <taxon>Hexapoda</taxon>
        <taxon>Insecta</taxon>
        <taxon>Pterygota</taxon>
        <taxon>Neoptera</taxon>
        <taxon>Endopterygota</taxon>
        <taxon>Diptera</taxon>
        <taxon>Nematocera</taxon>
        <taxon>Culicoidea</taxon>
        <taxon>Culicidae</taxon>
        <taxon>Anophelinae</taxon>
        <taxon>Anopheles</taxon>
        <taxon>Anopheles maculatus group</taxon>
    </lineage>
</organism>
<evidence type="ECO:0000256" key="1">
    <source>
        <dbReference type="SAM" id="Coils"/>
    </source>
</evidence>
<evidence type="ECO:0000313" key="3">
    <source>
        <dbReference type="Proteomes" id="UP000075901"/>
    </source>
</evidence>
<evidence type="ECO:0000313" key="2">
    <source>
        <dbReference type="EnsemblMetazoa" id="AMAM009610-PA"/>
    </source>
</evidence>
<proteinExistence type="predicted"/>
<dbReference type="AlphaFoldDB" id="A0A182SMA4"/>
<reference evidence="3" key="1">
    <citation type="submission" date="2013-09" db="EMBL/GenBank/DDBJ databases">
        <title>The Genome Sequence of Anopheles maculatus species B.</title>
        <authorList>
            <consortium name="The Broad Institute Genomics Platform"/>
            <person name="Neafsey D.E."/>
            <person name="Besansky N."/>
            <person name="Howell P."/>
            <person name="Walton C."/>
            <person name="Young S.K."/>
            <person name="Zeng Q."/>
            <person name="Gargeya S."/>
            <person name="Fitzgerald M."/>
            <person name="Haas B."/>
            <person name="Abouelleil A."/>
            <person name="Allen A.W."/>
            <person name="Alvarado L."/>
            <person name="Arachchi H.M."/>
            <person name="Berlin A.M."/>
            <person name="Chapman S.B."/>
            <person name="Gainer-Dewar J."/>
            <person name="Goldberg J."/>
            <person name="Griggs A."/>
            <person name="Gujja S."/>
            <person name="Hansen M."/>
            <person name="Howarth C."/>
            <person name="Imamovic A."/>
            <person name="Ireland A."/>
            <person name="Larimer J."/>
            <person name="McCowan C."/>
            <person name="Murphy C."/>
            <person name="Pearson M."/>
            <person name="Poon T.W."/>
            <person name="Priest M."/>
            <person name="Roberts A."/>
            <person name="Saif S."/>
            <person name="Shea T."/>
            <person name="Sisk P."/>
            <person name="Sykes S."/>
            <person name="Wortman J."/>
            <person name="Nusbaum C."/>
            <person name="Birren B."/>
        </authorList>
    </citation>
    <scope>NUCLEOTIDE SEQUENCE [LARGE SCALE GENOMIC DNA]</scope>
    <source>
        <strain evidence="3">maculatus3</strain>
    </source>
</reference>
<keyword evidence="3" id="KW-1185">Reference proteome</keyword>
<name>A0A182SMA4_9DIPT</name>
<feature type="coiled-coil region" evidence="1">
    <location>
        <begin position="91"/>
        <end position="125"/>
    </location>
</feature>
<sequence length="553" mass="63311">PKLPSRKRSDAVLKSYSSCYDYRAWSRDGLKQSQFIEDVANRTVSQGAKVPLYSFSGAELTKEILVRLDADNLADYILSLRDDVKKKHTSIESLEQAKTELVKKTETLDEKLKALDEENRLLSAEIERIGACQDQQRETNQFDEQELFEISQMIIDLRDYNENLEQEMVVLREQLKTLQTSTTESPIGDSRANVEAENNFLKFKAKDYDRLESELTLFKAEYDSLTQQKRELAEEVQRAAQYRLRAVELKQNLKEEQRRRELCEEQIEMLVNMYEQQSIELNQLKGQAYTLDRSSRDRLFDESTDDPYGSQTTVTETIIENTLVNTEEHDLIEDRGVVENRETVKESATCPDCAKNLQHIQELNLQIQAQKQRIEELDQSIKDQNQHIEQLKQQTQTTSETKTIAADSTVHQQQILDLRQELAESQRQLQEASEKYATLRETSTADCKELGRLKLKLEQLTSDSPADVSVGQLELLEANEKLNNLQEENEKLRADLTKNKARVVELETQVQSMPSSPNISGGGGTECCVEKAGKITELEQIISGLKDASSKAE</sequence>
<feature type="coiled-coil region" evidence="1">
    <location>
        <begin position="468"/>
        <end position="509"/>
    </location>
</feature>
<feature type="coiled-coil region" evidence="1">
    <location>
        <begin position="154"/>
        <end position="181"/>
    </location>
</feature>
<keyword evidence="1" id="KW-0175">Coiled coil</keyword>
<feature type="coiled-coil region" evidence="1">
    <location>
        <begin position="208"/>
        <end position="287"/>
    </location>
</feature>
<dbReference type="EnsemblMetazoa" id="AMAM009610-RA">
    <property type="protein sequence ID" value="AMAM009610-PA"/>
    <property type="gene ID" value="AMAM009610"/>
</dbReference>
<accession>A0A182SMA4</accession>
<feature type="coiled-coil region" evidence="1">
    <location>
        <begin position="357"/>
        <end position="442"/>
    </location>
</feature>
<reference evidence="2" key="2">
    <citation type="submission" date="2020-05" db="UniProtKB">
        <authorList>
            <consortium name="EnsemblMetazoa"/>
        </authorList>
    </citation>
    <scope>IDENTIFICATION</scope>
    <source>
        <strain evidence="2">maculatus3</strain>
    </source>
</reference>
<dbReference type="Proteomes" id="UP000075901">
    <property type="component" value="Unassembled WGS sequence"/>
</dbReference>